<dbReference type="EMBL" id="EQ975226">
    <property type="protein sequence ID" value="EEF27690.1"/>
    <property type="molecule type" value="Genomic_DNA"/>
</dbReference>
<accession>B9T8X3</accession>
<reference evidence="2" key="1">
    <citation type="journal article" date="2010" name="Nat. Biotechnol.">
        <title>Draft genome sequence of the oilseed species Ricinus communis.</title>
        <authorList>
            <person name="Chan A.P."/>
            <person name="Crabtree J."/>
            <person name="Zhao Q."/>
            <person name="Lorenzi H."/>
            <person name="Orvis J."/>
            <person name="Puiu D."/>
            <person name="Melake-Berhan A."/>
            <person name="Jones K.M."/>
            <person name="Redman J."/>
            <person name="Chen G."/>
            <person name="Cahoon E.B."/>
            <person name="Gedil M."/>
            <person name="Stanke M."/>
            <person name="Haas B.J."/>
            <person name="Wortman J.R."/>
            <person name="Fraser-Liggett C.M."/>
            <person name="Ravel J."/>
            <person name="Rabinowicz P.D."/>
        </authorList>
    </citation>
    <scope>NUCLEOTIDE SEQUENCE [LARGE SCALE GENOMIC DNA]</scope>
    <source>
        <strain evidence="2">cv. Hale</strain>
    </source>
</reference>
<dbReference type="Proteomes" id="UP000008311">
    <property type="component" value="Unassembled WGS sequence"/>
</dbReference>
<proteinExistence type="predicted"/>
<sequence>MVRSSTSPVSSATEQREPRISADFCRCTCSTSFCACSCWTCAAFIASEILATWRSDGPTVSAIFWNSGSCSGVSTTSRLRTRVASVR</sequence>
<name>B9T8X3_RICCO</name>
<evidence type="ECO:0000313" key="2">
    <source>
        <dbReference type="Proteomes" id="UP000008311"/>
    </source>
</evidence>
<gene>
    <name evidence="1" type="ORF">RCOM_0375720</name>
</gene>
<organism evidence="1 2">
    <name type="scientific">Ricinus communis</name>
    <name type="common">Castor bean</name>
    <dbReference type="NCBI Taxonomy" id="3988"/>
    <lineage>
        <taxon>Eukaryota</taxon>
        <taxon>Viridiplantae</taxon>
        <taxon>Streptophyta</taxon>
        <taxon>Embryophyta</taxon>
        <taxon>Tracheophyta</taxon>
        <taxon>Spermatophyta</taxon>
        <taxon>Magnoliopsida</taxon>
        <taxon>eudicotyledons</taxon>
        <taxon>Gunneridae</taxon>
        <taxon>Pentapetalae</taxon>
        <taxon>rosids</taxon>
        <taxon>fabids</taxon>
        <taxon>Malpighiales</taxon>
        <taxon>Euphorbiaceae</taxon>
        <taxon>Acalyphoideae</taxon>
        <taxon>Acalypheae</taxon>
        <taxon>Ricinus</taxon>
    </lineage>
</organism>
<keyword evidence="2" id="KW-1185">Reference proteome</keyword>
<evidence type="ECO:0000313" key="1">
    <source>
        <dbReference type="EMBL" id="EEF27690.1"/>
    </source>
</evidence>
<protein>
    <submittedName>
        <fullName evidence="1">Uncharacterized protein</fullName>
    </submittedName>
</protein>
<dbReference type="InParanoid" id="B9T8X3"/>
<dbReference type="AlphaFoldDB" id="B9T8X3"/>